<dbReference type="AlphaFoldDB" id="A0A089LMT4"/>
<organism evidence="2 3">
    <name type="scientific">Paenibacillus borealis</name>
    <dbReference type="NCBI Taxonomy" id="160799"/>
    <lineage>
        <taxon>Bacteria</taxon>
        <taxon>Bacillati</taxon>
        <taxon>Bacillota</taxon>
        <taxon>Bacilli</taxon>
        <taxon>Bacillales</taxon>
        <taxon>Paenibacillaceae</taxon>
        <taxon>Paenibacillus</taxon>
    </lineage>
</organism>
<keyword evidence="1" id="KW-0812">Transmembrane</keyword>
<reference evidence="2" key="1">
    <citation type="submission" date="2014-08" db="EMBL/GenBank/DDBJ databases">
        <title>Comparative genomics of the Paenibacillus odorifer group.</title>
        <authorList>
            <person name="den Bakker H.C."/>
            <person name="Tsai Y.-C.Y.-C."/>
            <person name="Martin N."/>
            <person name="Korlach J."/>
            <person name="Wiedmann M."/>
        </authorList>
    </citation>
    <scope>NUCLEOTIDE SEQUENCE [LARGE SCALE GENOMIC DNA]</scope>
    <source>
        <strain evidence="2">DSM 13188</strain>
    </source>
</reference>
<name>A0A089LMT4_PAEBO</name>
<evidence type="ECO:0000313" key="2">
    <source>
        <dbReference type="EMBL" id="AIQ60458.1"/>
    </source>
</evidence>
<gene>
    <name evidence="2" type="ORF">PBOR_28565</name>
</gene>
<keyword evidence="1" id="KW-1133">Transmembrane helix</keyword>
<protein>
    <submittedName>
        <fullName evidence="2">Membrane protein</fullName>
    </submittedName>
</protein>
<dbReference type="Pfam" id="PF14209">
    <property type="entry name" value="DUF4321"/>
    <property type="match status" value="1"/>
</dbReference>
<dbReference type="EMBL" id="CP009285">
    <property type="protein sequence ID" value="AIQ60458.1"/>
    <property type="molecule type" value="Genomic_DNA"/>
</dbReference>
<accession>A0A089LMT4</accession>
<proteinExistence type="predicted"/>
<dbReference type="InterPro" id="IPR025470">
    <property type="entry name" value="DUF4321"/>
</dbReference>
<dbReference type="Proteomes" id="UP000029518">
    <property type="component" value="Chromosome"/>
</dbReference>
<evidence type="ECO:0000256" key="1">
    <source>
        <dbReference type="SAM" id="Phobius"/>
    </source>
</evidence>
<keyword evidence="3" id="KW-1185">Reference proteome</keyword>
<feature type="transmembrane region" description="Helical" evidence="1">
    <location>
        <begin position="59"/>
        <end position="78"/>
    </location>
</feature>
<dbReference type="RefSeq" id="WP_042217053.1">
    <property type="nucleotide sequence ID" value="NZ_CP009285.1"/>
</dbReference>
<dbReference type="OrthoDB" id="2974387at2"/>
<sequence>MKKKNVGTLLLFLILGWLAGAWIAKLLEPVKALSFLTASTVLKWSPQADLDIITYDITIHLKLCLLSLAGIITAVWLYRRL</sequence>
<dbReference type="KEGG" id="pbd:PBOR_28565"/>
<evidence type="ECO:0000313" key="3">
    <source>
        <dbReference type="Proteomes" id="UP000029518"/>
    </source>
</evidence>
<dbReference type="HOGENOM" id="CLU_166657_0_0_9"/>
<keyword evidence="1" id="KW-0472">Membrane</keyword>